<feature type="region of interest" description="Disordered" evidence="1">
    <location>
        <begin position="1378"/>
        <end position="1399"/>
    </location>
</feature>
<gene>
    <name evidence="2" type="ORF">BB561_005581</name>
</gene>
<dbReference type="SMART" id="SM00028">
    <property type="entry name" value="TPR"/>
    <property type="match status" value="2"/>
</dbReference>
<dbReference type="EMBL" id="MBFR01000343">
    <property type="protein sequence ID" value="PVU89045.1"/>
    <property type="molecule type" value="Genomic_DNA"/>
</dbReference>
<name>A0A2T9Y9P3_9FUNG</name>
<feature type="compositionally biased region" description="Polar residues" evidence="1">
    <location>
        <begin position="109"/>
        <end position="124"/>
    </location>
</feature>
<protein>
    <recommendedName>
        <fullName evidence="4">TPR-like protein</fullName>
    </recommendedName>
</protein>
<evidence type="ECO:0000313" key="2">
    <source>
        <dbReference type="EMBL" id="PVU89045.1"/>
    </source>
</evidence>
<dbReference type="Proteomes" id="UP000245383">
    <property type="component" value="Unassembled WGS sequence"/>
</dbReference>
<feature type="region of interest" description="Disordered" evidence="1">
    <location>
        <begin position="83"/>
        <end position="124"/>
    </location>
</feature>
<evidence type="ECO:0000313" key="3">
    <source>
        <dbReference type="Proteomes" id="UP000245383"/>
    </source>
</evidence>
<proteinExistence type="predicted"/>
<comment type="caution">
    <text evidence="2">The sequence shown here is derived from an EMBL/GenBank/DDBJ whole genome shotgun (WGS) entry which is preliminary data.</text>
</comment>
<evidence type="ECO:0008006" key="4">
    <source>
        <dbReference type="Google" id="ProtNLM"/>
    </source>
</evidence>
<dbReference type="SUPFAM" id="SSF48452">
    <property type="entry name" value="TPR-like"/>
    <property type="match status" value="1"/>
</dbReference>
<feature type="compositionally biased region" description="Polar residues" evidence="1">
    <location>
        <begin position="13"/>
        <end position="24"/>
    </location>
</feature>
<dbReference type="Gene3D" id="1.25.40.10">
    <property type="entry name" value="Tetratricopeptide repeat domain"/>
    <property type="match status" value="1"/>
</dbReference>
<sequence>MQSEETQIGKLLVSSQTASNNSAQLEPANLNRVRRLRYNQEPLSSFNAFPSSPKIAQQAKHRFNSTIDSSYQSQFMQNLEQIRVTEHPKPWNSKNASSGKKYSRDSKDLTYNSNSKTSSIKLSTPTNNKFFSNRLTFSNSSLNNLQIVSPMINAREPYQTHITNTAKKPSLRPSTNARDSIFSFNENAELDSRSFLGFTPNNFYATPENNPLYMPPKDSFVKNNTNIDFCTPDILNNIAYQNNKLEQQEVSNSPLNLAQSQTSSEHKNYILAEILRKLAHHRASSFAFKSALHYYRLAYLFSKSESDLFQIVSILVQTGDYGQADYILFNNNIAINEFNPHFRVDFARLGIVISMRLNKNYRIGYLNKIIQKYQNSAHYSNAINSPKINNSSPNNFDSFGKKKTFNATSNNLKNNPLHNKFSNSANSSDLNYNVFISNLGLESERDFNPPENILKNTKTLHKISTNQSWDWYICGLSIFLSKSILGWESNLSFLENKYGSFQQISLGTFQTRFETPSNQISALNKKNKIPHSLNNNSIFQVVKSCWKESILNDPRCLEAWAALRNYGLLSVFEEITFIEQVDWASIYSENNYINSFFKYYTIVSGFPFSHHIFVQTAYNTLLSDYPQIRNDPNFKLGRAERFLTDNQPALTVACLQDSNLESVLFTNHYSSIDDGSTALMLVSWTQKNNKELIFAKAQYLIDYFGLSSILDDKNSYTNEIFALNQLNTNEYLEIDKTHCSNNSYQKSLETVWSILDSSSDPHLKPNIPNALRRLASIKSSSSAIRTGRNNCAIGVDPLNLSANTDSTSMYSNNLYGFKLSDGLAGEALCYFAIGCYYLTCLTKNQEKDIEDDEKELDYEFNGEFQKKNFASIIPIEKSLLEARRWFAKATIYAPQNCLSWLSFAYTFYLVYDYDRAIEATNSAVIASSPATNFSENISTSNELSFLLTDNTLIKNSIFGRNSHLPLLCLGTLYMCNSDLIKSERCFEASTYSLLNLDFNKLYNEHLITLLHSRNKSYSQNNSNNNTSNKSEWVFLACDVVLFNEIGVLKLKQNKVQEAIVWVSTALYCSIDFDKNKIINDQVTTFCLNLSHCFKTAGAYKKALKFANLALSFDPNNVDVLLTLAYLYYYLSLSLDNNSNDKYEDYDMFEDLFNDFEEIKPQKMVCMCIDICHQILYITPYNYIAAELLEMSLDHASSESFTSKISRTDMFNNSKETELKIMALDNYLSTITDDINAEKELAIKNLTSISTSKINENENVGEIFSEPDTKSINQYEQFNSSYLQESQKSHFNRYSQNCQTSKNIPESKNYQPKTHITSRQISEATIVDQNLDLLLATNTFEIEQNKIISNTEFTAADSLMNNSLEDDMSNINYSSEIIDDESNQSTEEADMDMDMDIEYD</sequence>
<accession>A0A2T9Y9P3</accession>
<dbReference type="InterPro" id="IPR011990">
    <property type="entry name" value="TPR-like_helical_dom_sf"/>
</dbReference>
<evidence type="ECO:0000256" key="1">
    <source>
        <dbReference type="SAM" id="MobiDB-lite"/>
    </source>
</evidence>
<dbReference type="STRING" id="133385.A0A2T9Y9P3"/>
<dbReference type="OrthoDB" id="10006270at2759"/>
<organism evidence="2 3">
    <name type="scientific">Smittium simulii</name>
    <dbReference type="NCBI Taxonomy" id="133385"/>
    <lineage>
        <taxon>Eukaryota</taxon>
        <taxon>Fungi</taxon>
        <taxon>Fungi incertae sedis</taxon>
        <taxon>Zoopagomycota</taxon>
        <taxon>Kickxellomycotina</taxon>
        <taxon>Harpellomycetes</taxon>
        <taxon>Harpellales</taxon>
        <taxon>Legeriomycetaceae</taxon>
        <taxon>Smittium</taxon>
    </lineage>
</organism>
<feature type="region of interest" description="Disordered" evidence="1">
    <location>
        <begin position="1"/>
        <end position="24"/>
    </location>
</feature>
<keyword evidence="3" id="KW-1185">Reference proteome</keyword>
<dbReference type="InterPro" id="IPR019734">
    <property type="entry name" value="TPR_rpt"/>
</dbReference>
<reference evidence="2 3" key="1">
    <citation type="journal article" date="2018" name="MBio">
        <title>Comparative Genomics Reveals the Core Gene Toolbox for the Fungus-Insect Symbiosis.</title>
        <authorList>
            <person name="Wang Y."/>
            <person name="Stata M."/>
            <person name="Wang W."/>
            <person name="Stajich J.E."/>
            <person name="White M.M."/>
            <person name="Moncalvo J.M."/>
        </authorList>
    </citation>
    <scope>NUCLEOTIDE SEQUENCE [LARGE SCALE GENOMIC DNA]</scope>
    <source>
        <strain evidence="2 3">SWE-8-4</strain>
    </source>
</reference>